<comment type="caution">
    <text evidence="1">The sequence shown here is derived from an EMBL/GenBank/DDBJ whole genome shotgun (WGS) entry which is preliminary data.</text>
</comment>
<organism evidence="1">
    <name type="scientific">marine sediment metagenome</name>
    <dbReference type="NCBI Taxonomy" id="412755"/>
    <lineage>
        <taxon>unclassified sequences</taxon>
        <taxon>metagenomes</taxon>
        <taxon>ecological metagenomes</taxon>
    </lineage>
</organism>
<evidence type="ECO:0000313" key="1">
    <source>
        <dbReference type="EMBL" id="KKL22698.1"/>
    </source>
</evidence>
<sequence>MFLKKEVKYKVTDAFGCLDEGTIINAILLLQDGAHGLMYHPHVRGVENVLQ</sequence>
<protein>
    <submittedName>
        <fullName evidence="1">Uncharacterized protein</fullName>
    </submittedName>
</protein>
<proteinExistence type="predicted"/>
<reference evidence="1" key="1">
    <citation type="journal article" date="2015" name="Nature">
        <title>Complex archaea that bridge the gap between prokaryotes and eukaryotes.</title>
        <authorList>
            <person name="Spang A."/>
            <person name="Saw J.H."/>
            <person name="Jorgensen S.L."/>
            <person name="Zaremba-Niedzwiedzka K."/>
            <person name="Martijn J."/>
            <person name="Lind A.E."/>
            <person name="van Eijk R."/>
            <person name="Schleper C."/>
            <person name="Guy L."/>
            <person name="Ettema T.J."/>
        </authorList>
    </citation>
    <scope>NUCLEOTIDE SEQUENCE</scope>
</reference>
<name>A0A0F9EFF2_9ZZZZ</name>
<dbReference type="EMBL" id="LAZR01037251">
    <property type="protein sequence ID" value="KKL22698.1"/>
    <property type="molecule type" value="Genomic_DNA"/>
</dbReference>
<dbReference type="AlphaFoldDB" id="A0A0F9EFF2"/>
<accession>A0A0F9EFF2</accession>
<gene>
    <name evidence="1" type="ORF">LCGC14_2432820</name>
</gene>